<dbReference type="PANTHER" id="PTHR30313">
    <property type="entry name" value="DNA PRIMASE"/>
    <property type="match status" value="1"/>
</dbReference>
<dbReference type="InterPro" id="IPR019475">
    <property type="entry name" value="DNA_primase_DnaB-bd"/>
</dbReference>
<protein>
    <recommendedName>
        <fullName evidence="12 13">DNA primase</fullName>
        <ecNumber evidence="12">2.7.7.101</ecNumber>
    </recommendedName>
</protein>
<dbReference type="Gene3D" id="3.90.980.10">
    <property type="entry name" value="DNA primase, catalytic core, N-terminal domain"/>
    <property type="match status" value="1"/>
</dbReference>
<dbReference type="SUPFAM" id="SSF56731">
    <property type="entry name" value="DNA primase core"/>
    <property type="match status" value="1"/>
</dbReference>
<keyword evidence="2 12" id="KW-0639">Primosome</keyword>
<dbReference type="Pfam" id="PF08275">
    <property type="entry name" value="DNAG_N"/>
    <property type="match status" value="1"/>
</dbReference>
<keyword evidence="10 12" id="KW-0238">DNA-binding</keyword>
<keyword evidence="3 12" id="KW-0808">Transferase</keyword>
<dbReference type="PANTHER" id="PTHR30313:SF2">
    <property type="entry name" value="DNA PRIMASE"/>
    <property type="match status" value="1"/>
</dbReference>
<evidence type="ECO:0000313" key="16">
    <source>
        <dbReference type="Proteomes" id="UP000604765"/>
    </source>
</evidence>
<keyword evidence="7 12" id="KW-0863">Zinc-finger</keyword>
<dbReference type="InterPro" id="IPR013264">
    <property type="entry name" value="DNAG_N"/>
</dbReference>
<keyword evidence="8 12" id="KW-0862">Zinc</keyword>
<dbReference type="InterPro" id="IPR002694">
    <property type="entry name" value="Znf_CHC2"/>
</dbReference>
<dbReference type="Proteomes" id="UP000604765">
    <property type="component" value="Unassembled WGS sequence"/>
</dbReference>
<evidence type="ECO:0000256" key="2">
    <source>
        <dbReference type="ARBA" id="ARBA00022515"/>
    </source>
</evidence>
<accession>A0ABQ3VWL0</accession>
<dbReference type="InterPro" id="IPR030846">
    <property type="entry name" value="DnaG_bac"/>
</dbReference>
<evidence type="ECO:0000256" key="13">
    <source>
        <dbReference type="PIRNR" id="PIRNR002811"/>
    </source>
</evidence>
<sequence>MRLFAGIWTCKDGRRKTIKIPEDVIEQIRSQVNIVDVVSQFVQLKQSGKNLFGLCPFHEERTPSFSVSEEKQIFHCFSCGRGGNVFKFLMELQNISFPEAVKKVAEMANIPLDKKYLEVGHSNGASEENSRQKQLVELHEQAVKLYHHILTNTKMGEAALAYLHKRGVSDETITTYQLGYAPAQRLLKPFFDERHVDYQLLRKSGLFSEDEAGNLRDRFVDRVMYPIRNGSGQTVAFSGRLLTTNPEMPKYLNSPETETFNKRKILFNLDLARTNIRNQQPAILFEGFMDVISAYQAGIKSGIASMGTSLTEQQIYDIKRITRDVVICYDGDTPGQKAIKRAIDEFSHHDTNLNVKVVSIPNGMDPDEFIRSKGADDFNKLLTHAQAPVEFELNYLKKQYNLNSEVDQSRYIAEAIKLISQVNSGISRDLYLNRLADEFSVDKSLLQQQLTPLLKKTPPTRRTPYQASGIQPPAQAPKKQLTLVQTAEMQLLNRMLHYHDVWLKVSNIPGFAFVDDQFQMLYLLAEGYFTKASEYNVAAFSNLISENSLQSLLIDIEMLELPDSPSEQEIDNCVNILMHRAPVDSKLKKKRAELKQATKIGDVDKQKELMVEIIKLEQQKRLEQQV</sequence>
<evidence type="ECO:0000256" key="3">
    <source>
        <dbReference type="ARBA" id="ARBA00022679"/>
    </source>
</evidence>
<proteinExistence type="inferred from homology"/>
<evidence type="ECO:0000256" key="9">
    <source>
        <dbReference type="ARBA" id="ARBA00022842"/>
    </source>
</evidence>
<comment type="cofactor">
    <cofactor evidence="12 13">
        <name>Zn(2+)</name>
        <dbReference type="ChEBI" id="CHEBI:29105"/>
    </cofactor>
    <text evidence="12 13">Binds 1 zinc ion per monomer.</text>
</comment>
<dbReference type="HAMAP" id="MF_00974">
    <property type="entry name" value="DNA_primase_DnaG"/>
    <property type="match status" value="1"/>
</dbReference>
<dbReference type="EMBL" id="BNJR01000004">
    <property type="protein sequence ID" value="GHP12734.1"/>
    <property type="molecule type" value="Genomic_DNA"/>
</dbReference>
<dbReference type="CDD" id="cd03364">
    <property type="entry name" value="TOPRIM_DnaG_primases"/>
    <property type="match status" value="1"/>
</dbReference>
<dbReference type="SUPFAM" id="SSF57783">
    <property type="entry name" value="Zinc beta-ribbon"/>
    <property type="match status" value="1"/>
</dbReference>
<keyword evidence="4 12" id="KW-0548">Nucleotidyltransferase</keyword>
<dbReference type="Pfam" id="PF10410">
    <property type="entry name" value="DnaB_bind"/>
    <property type="match status" value="1"/>
</dbReference>
<feature type="domain" description="Toprim" evidence="14">
    <location>
        <begin position="280"/>
        <end position="361"/>
    </location>
</feature>
<dbReference type="InterPro" id="IPR016136">
    <property type="entry name" value="DNA_helicase_N/primase_C"/>
</dbReference>
<reference evidence="15 16" key="1">
    <citation type="journal article" date="2021" name="Int. J. Syst. Evol. Microbiol.">
        <title>Lentilactobacillus fungorum sp. nov., isolated from spent mushroom substrates.</title>
        <authorList>
            <person name="Tohno M."/>
            <person name="Tanizawa Y."/>
            <person name="Kojima Y."/>
            <person name="Sakamoto M."/>
            <person name="Ohkuma M."/>
            <person name="Kobayashi H."/>
        </authorList>
    </citation>
    <scope>NUCLEOTIDE SEQUENCE [LARGE SCALE GENOMIC DNA]</scope>
    <source>
        <strain evidence="15 16">YK48G</strain>
    </source>
</reference>
<keyword evidence="5 12" id="KW-0235">DNA replication</keyword>
<dbReference type="Gene3D" id="1.10.860.10">
    <property type="entry name" value="DNAb Helicase, Chain A"/>
    <property type="match status" value="1"/>
</dbReference>
<keyword evidence="11 12" id="KW-0804">Transcription</keyword>
<dbReference type="InterPro" id="IPR050219">
    <property type="entry name" value="DnaG_primase"/>
</dbReference>
<evidence type="ECO:0000259" key="14">
    <source>
        <dbReference type="PROSITE" id="PS50880"/>
    </source>
</evidence>
<dbReference type="SMART" id="SM00400">
    <property type="entry name" value="ZnF_CHCC"/>
    <property type="match status" value="1"/>
</dbReference>
<keyword evidence="1 12" id="KW-0240">DNA-directed RNA polymerase</keyword>
<dbReference type="EC" id="2.7.7.101" evidence="12"/>
<comment type="similarity">
    <text evidence="12 13">Belongs to the DnaG primase family.</text>
</comment>
<evidence type="ECO:0000256" key="11">
    <source>
        <dbReference type="ARBA" id="ARBA00023163"/>
    </source>
</evidence>
<keyword evidence="16" id="KW-1185">Reference proteome</keyword>
<dbReference type="Gene3D" id="3.90.580.10">
    <property type="entry name" value="Zinc finger, CHC2-type domain"/>
    <property type="match status" value="1"/>
</dbReference>
<dbReference type="NCBIfam" id="TIGR01391">
    <property type="entry name" value="dnaG"/>
    <property type="match status" value="1"/>
</dbReference>
<dbReference type="Pfam" id="PF01807">
    <property type="entry name" value="Zn_ribbon_DnaG"/>
    <property type="match status" value="1"/>
</dbReference>
<comment type="caution">
    <text evidence="15">The sequence shown here is derived from an EMBL/GenBank/DDBJ whole genome shotgun (WGS) entry which is preliminary data.</text>
</comment>
<dbReference type="PROSITE" id="PS50880">
    <property type="entry name" value="TOPRIM"/>
    <property type="match status" value="1"/>
</dbReference>
<comment type="catalytic activity">
    <reaction evidence="12">
        <text>ssDNA + n NTP = ssDNA/pppN(pN)n-1 hybrid + (n-1) diphosphate.</text>
        <dbReference type="EC" id="2.7.7.101"/>
    </reaction>
</comment>
<dbReference type="Gene3D" id="3.40.1360.10">
    <property type="match status" value="1"/>
</dbReference>
<dbReference type="InterPro" id="IPR037068">
    <property type="entry name" value="DNA_primase_core_N_sf"/>
</dbReference>
<evidence type="ECO:0000256" key="12">
    <source>
        <dbReference type="HAMAP-Rule" id="MF_00974"/>
    </source>
</evidence>
<dbReference type="InterPro" id="IPR006171">
    <property type="entry name" value="TOPRIM_dom"/>
</dbReference>
<evidence type="ECO:0000256" key="4">
    <source>
        <dbReference type="ARBA" id="ARBA00022695"/>
    </source>
</evidence>
<evidence type="ECO:0000256" key="1">
    <source>
        <dbReference type="ARBA" id="ARBA00022478"/>
    </source>
</evidence>
<evidence type="ECO:0000256" key="7">
    <source>
        <dbReference type="ARBA" id="ARBA00022771"/>
    </source>
</evidence>
<gene>
    <name evidence="12 15" type="primary">dnaG</name>
    <name evidence="15" type="ORF">YK48G_01590</name>
</gene>
<dbReference type="InterPro" id="IPR006295">
    <property type="entry name" value="DNA_primase_DnaG"/>
</dbReference>
<keyword evidence="6 12" id="KW-0479">Metal-binding</keyword>
<evidence type="ECO:0000313" key="15">
    <source>
        <dbReference type="EMBL" id="GHP12734.1"/>
    </source>
</evidence>
<dbReference type="Pfam" id="PF13155">
    <property type="entry name" value="Toprim_2"/>
    <property type="match status" value="1"/>
</dbReference>
<keyword evidence="9" id="KW-0460">Magnesium</keyword>
<comment type="function">
    <text evidence="12 13">RNA polymerase that catalyzes the synthesis of short RNA molecules used as primers for DNA polymerase during DNA replication.</text>
</comment>
<name>A0ABQ3VWL0_9LACO</name>
<evidence type="ECO:0000256" key="6">
    <source>
        <dbReference type="ARBA" id="ARBA00022723"/>
    </source>
</evidence>
<comment type="domain">
    <text evidence="12">Contains an N-terminal zinc-binding domain, a central core domain that contains the primase activity, and a C-terminal DnaB-binding domain.</text>
</comment>
<evidence type="ECO:0000256" key="8">
    <source>
        <dbReference type="ARBA" id="ARBA00022833"/>
    </source>
</evidence>
<dbReference type="PIRSF" id="PIRSF002811">
    <property type="entry name" value="DnaG"/>
    <property type="match status" value="1"/>
</dbReference>
<dbReference type="SMART" id="SM00493">
    <property type="entry name" value="TOPRIM"/>
    <property type="match status" value="1"/>
</dbReference>
<dbReference type="InterPro" id="IPR036977">
    <property type="entry name" value="DNA_primase_Znf_CHC2"/>
</dbReference>
<organism evidence="15 16">
    <name type="scientific">Lentilactobacillus fungorum</name>
    <dbReference type="NCBI Taxonomy" id="2201250"/>
    <lineage>
        <taxon>Bacteria</taxon>
        <taxon>Bacillati</taxon>
        <taxon>Bacillota</taxon>
        <taxon>Bacilli</taxon>
        <taxon>Lactobacillales</taxon>
        <taxon>Lactobacillaceae</taxon>
        <taxon>Lentilactobacillus</taxon>
    </lineage>
</organism>
<evidence type="ECO:0000256" key="5">
    <source>
        <dbReference type="ARBA" id="ARBA00022705"/>
    </source>
</evidence>
<comment type="subunit">
    <text evidence="12">Monomer. Interacts with DnaB.</text>
</comment>
<feature type="zinc finger region" description="CHC2-type" evidence="12">
    <location>
        <begin position="55"/>
        <end position="79"/>
    </location>
</feature>
<evidence type="ECO:0000256" key="10">
    <source>
        <dbReference type="ARBA" id="ARBA00023125"/>
    </source>
</evidence>
<dbReference type="InterPro" id="IPR034151">
    <property type="entry name" value="TOPRIM_DnaG_bac"/>
</dbReference>